<protein>
    <submittedName>
        <fullName evidence="4">Uncharacterized protein</fullName>
    </submittedName>
</protein>
<gene>
    <name evidence="4" type="ORF">E3N88_46064</name>
</gene>
<feature type="transmembrane region" description="Helical" evidence="3">
    <location>
        <begin position="441"/>
        <end position="463"/>
    </location>
</feature>
<dbReference type="Proteomes" id="UP000326396">
    <property type="component" value="Unassembled WGS sequence"/>
</dbReference>
<keyword evidence="3" id="KW-0812">Transmembrane</keyword>
<organism evidence="4 5">
    <name type="scientific">Mikania micrantha</name>
    <name type="common">bitter vine</name>
    <dbReference type="NCBI Taxonomy" id="192012"/>
    <lineage>
        <taxon>Eukaryota</taxon>
        <taxon>Viridiplantae</taxon>
        <taxon>Streptophyta</taxon>
        <taxon>Embryophyta</taxon>
        <taxon>Tracheophyta</taxon>
        <taxon>Spermatophyta</taxon>
        <taxon>Magnoliopsida</taxon>
        <taxon>eudicotyledons</taxon>
        <taxon>Gunneridae</taxon>
        <taxon>Pentapetalae</taxon>
        <taxon>asterids</taxon>
        <taxon>campanulids</taxon>
        <taxon>Asterales</taxon>
        <taxon>Asteraceae</taxon>
        <taxon>Asteroideae</taxon>
        <taxon>Heliantheae alliance</taxon>
        <taxon>Eupatorieae</taxon>
        <taxon>Mikania</taxon>
    </lineage>
</organism>
<feature type="coiled-coil region" evidence="1">
    <location>
        <begin position="7"/>
        <end position="74"/>
    </location>
</feature>
<evidence type="ECO:0000313" key="4">
    <source>
        <dbReference type="EMBL" id="KAC9268298.1"/>
    </source>
</evidence>
<dbReference type="PANTHER" id="PTHR36344">
    <property type="entry name" value="RX N-TERMINAL DOMAIN-CONTAINING PROTEIN"/>
    <property type="match status" value="1"/>
</dbReference>
<feature type="transmembrane region" description="Helical" evidence="3">
    <location>
        <begin position="411"/>
        <end position="429"/>
    </location>
</feature>
<evidence type="ECO:0000313" key="5">
    <source>
        <dbReference type="Proteomes" id="UP000326396"/>
    </source>
</evidence>
<evidence type="ECO:0000256" key="3">
    <source>
        <dbReference type="SAM" id="Phobius"/>
    </source>
</evidence>
<feature type="region of interest" description="Disordered" evidence="2">
    <location>
        <begin position="472"/>
        <end position="491"/>
    </location>
</feature>
<dbReference type="EMBL" id="SZYD01002677">
    <property type="protein sequence ID" value="KAC9268298.1"/>
    <property type="molecule type" value="Genomic_DNA"/>
</dbReference>
<sequence length="623" mass="70575">MDITGRLATIQQEIGQVENEKLQQEQMLGLFWEHPPALDPEVVGKMMQLTRDRIRGLEDRIRALRAEQKELLVRAATLDSFHAHLSRVFSPNSALQAQLRQQQLEKAIPACVRNLPQCSVITSAKASAHSKLLKLKGNTYSTKQARHLLSAGMIELERRESFSIASCTGAVPGYIVEEEEEEEGLDVWVRIGWEWHALERSLASCEVCKHGKESEAEGQLALRFFFFPMLFRTCKLSKSDIRNGPTSSLHAKIVYHVFYRYLQRFSRSEDSAGISAREKDKRLFLIPQRTLDPKRIGLIRTDSIMIPPSVAISIENGGASATLFLACLGHIDLTCSWAREKEACHIGNLLAFGVVSLSFALPSDIKVEPFLSYGAEAEEKKRSFFGIFRFVLSVGPLDRFSSFFMEFPQDLRSILLSLVFSSGLYLFRWRSDVRVYYGYPFLWLFFFFLFLIAGGIFHPVIAWCDAGNASPPLSPPGGGPPPQPDTPPIPDPVPVVIPQLAQPLLSDEDRRNVLYHRYLLLNLGGSDDLRRMVSTIHAQLIVERYVEAALVEDGFHPPEIVSQYRDIRGSLHSPQGRLLGVRTYESYVTQIRGHGTRESVPYRRLLRAIHHYDILLSRRNRES</sequence>
<reference evidence="4 5" key="1">
    <citation type="submission" date="2019-05" db="EMBL/GenBank/DDBJ databases">
        <title>Mikania micrantha, genome provides insights into the molecular mechanism of rapid growth.</title>
        <authorList>
            <person name="Liu B."/>
        </authorList>
    </citation>
    <scope>NUCLEOTIDE SEQUENCE [LARGE SCALE GENOMIC DNA]</scope>
    <source>
        <strain evidence="4">NLD-2019</strain>
        <tissue evidence="4">Leaf</tissue>
    </source>
</reference>
<accession>A0A5N6L7G6</accession>
<dbReference type="AlphaFoldDB" id="A0A5N6L7G6"/>
<dbReference type="PANTHER" id="PTHR36344:SF1">
    <property type="entry name" value="RX N-TERMINAL DOMAIN-CONTAINING PROTEIN"/>
    <property type="match status" value="1"/>
</dbReference>
<keyword evidence="3" id="KW-1133">Transmembrane helix</keyword>
<comment type="caution">
    <text evidence="4">The sequence shown here is derived from an EMBL/GenBank/DDBJ whole genome shotgun (WGS) entry which is preliminary data.</text>
</comment>
<evidence type="ECO:0000256" key="2">
    <source>
        <dbReference type="SAM" id="MobiDB-lite"/>
    </source>
</evidence>
<keyword evidence="5" id="KW-1185">Reference proteome</keyword>
<keyword evidence="1" id="KW-0175">Coiled coil</keyword>
<keyword evidence="3" id="KW-0472">Membrane</keyword>
<proteinExistence type="predicted"/>
<dbReference type="OrthoDB" id="989112at2759"/>
<name>A0A5N6L7G6_9ASTR</name>
<evidence type="ECO:0000256" key="1">
    <source>
        <dbReference type="SAM" id="Coils"/>
    </source>
</evidence>